<proteinExistence type="predicted"/>
<protein>
    <recommendedName>
        <fullName evidence="6">HTH myb-type domain-containing protein</fullName>
    </recommendedName>
</protein>
<feature type="region of interest" description="Disordered" evidence="1">
    <location>
        <begin position="274"/>
        <end position="310"/>
    </location>
</feature>
<feature type="domain" description="HTH myb-type" evidence="3">
    <location>
        <begin position="41"/>
        <end position="90"/>
    </location>
</feature>
<dbReference type="SMART" id="SM00717">
    <property type="entry name" value="SANT"/>
    <property type="match status" value="1"/>
</dbReference>
<feature type="region of interest" description="Disordered" evidence="1">
    <location>
        <begin position="1"/>
        <end position="23"/>
    </location>
</feature>
<gene>
    <name evidence="4" type="ORF">TeGR_g10208</name>
</gene>
<dbReference type="InterPro" id="IPR009057">
    <property type="entry name" value="Homeodomain-like_sf"/>
</dbReference>
<dbReference type="Pfam" id="PF00249">
    <property type="entry name" value="Myb_DNA-binding"/>
    <property type="match status" value="1"/>
</dbReference>
<evidence type="ECO:0000256" key="1">
    <source>
        <dbReference type="SAM" id="MobiDB-lite"/>
    </source>
</evidence>
<evidence type="ECO:0008006" key="6">
    <source>
        <dbReference type="Google" id="ProtNLM"/>
    </source>
</evidence>
<feature type="region of interest" description="Disordered" evidence="1">
    <location>
        <begin position="328"/>
        <end position="372"/>
    </location>
</feature>
<dbReference type="PROSITE" id="PS51294">
    <property type="entry name" value="HTH_MYB"/>
    <property type="match status" value="1"/>
</dbReference>
<accession>A0ABQ6MTE3</accession>
<dbReference type="SUPFAM" id="SSF46689">
    <property type="entry name" value="Homeodomain-like"/>
    <property type="match status" value="1"/>
</dbReference>
<comment type="caution">
    <text evidence="4">The sequence shown here is derived from an EMBL/GenBank/DDBJ whole genome shotgun (WGS) entry which is preliminary data.</text>
</comment>
<reference evidence="4 5" key="1">
    <citation type="journal article" date="2023" name="Commun. Biol.">
        <title>Genome analysis of Parmales, the sister group of diatoms, reveals the evolutionary specialization of diatoms from phago-mixotrophs to photoautotrophs.</title>
        <authorList>
            <person name="Ban H."/>
            <person name="Sato S."/>
            <person name="Yoshikawa S."/>
            <person name="Yamada K."/>
            <person name="Nakamura Y."/>
            <person name="Ichinomiya M."/>
            <person name="Sato N."/>
            <person name="Blanc-Mathieu R."/>
            <person name="Endo H."/>
            <person name="Kuwata A."/>
            <person name="Ogata H."/>
        </authorList>
    </citation>
    <scope>NUCLEOTIDE SEQUENCE [LARGE SCALE GENOMIC DNA]</scope>
</reference>
<dbReference type="PROSITE" id="PS50090">
    <property type="entry name" value="MYB_LIKE"/>
    <property type="match status" value="1"/>
</dbReference>
<feature type="domain" description="Myb-like" evidence="2">
    <location>
        <begin position="39"/>
        <end position="86"/>
    </location>
</feature>
<feature type="region of interest" description="Disordered" evidence="1">
    <location>
        <begin position="386"/>
        <end position="410"/>
    </location>
</feature>
<feature type="compositionally biased region" description="Polar residues" evidence="1">
    <location>
        <begin position="1"/>
        <end position="12"/>
    </location>
</feature>
<organism evidence="4 5">
    <name type="scientific">Tetraparma gracilis</name>
    <dbReference type="NCBI Taxonomy" id="2962635"/>
    <lineage>
        <taxon>Eukaryota</taxon>
        <taxon>Sar</taxon>
        <taxon>Stramenopiles</taxon>
        <taxon>Ochrophyta</taxon>
        <taxon>Bolidophyceae</taxon>
        <taxon>Parmales</taxon>
        <taxon>Triparmaceae</taxon>
        <taxon>Tetraparma</taxon>
    </lineage>
</organism>
<evidence type="ECO:0000313" key="5">
    <source>
        <dbReference type="Proteomes" id="UP001165060"/>
    </source>
</evidence>
<dbReference type="InterPro" id="IPR001005">
    <property type="entry name" value="SANT/Myb"/>
</dbReference>
<feature type="compositionally biased region" description="Low complexity" evidence="1">
    <location>
        <begin position="333"/>
        <end position="345"/>
    </location>
</feature>
<evidence type="ECO:0000259" key="2">
    <source>
        <dbReference type="PROSITE" id="PS50090"/>
    </source>
</evidence>
<evidence type="ECO:0000313" key="4">
    <source>
        <dbReference type="EMBL" id="GMI32946.1"/>
    </source>
</evidence>
<dbReference type="PANTHER" id="PTHR44042">
    <property type="entry name" value="DUPLICATED HOMEODOMAIN-LIKE SUPERFAMILY PROTEIN-RELATED"/>
    <property type="match status" value="1"/>
</dbReference>
<dbReference type="InterPro" id="IPR017930">
    <property type="entry name" value="Myb_dom"/>
</dbReference>
<dbReference type="PANTHER" id="PTHR44042:SF11">
    <property type="entry name" value="OS06G0173800 PROTEIN"/>
    <property type="match status" value="1"/>
</dbReference>
<dbReference type="Proteomes" id="UP001165060">
    <property type="component" value="Unassembled WGS sequence"/>
</dbReference>
<feature type="region of interest" description="Disordered" evidence="1">
    <location>
        <begin position="108"/>
        <end position="161"/>
    </location>
</feature>
<dbReference type="EMBL" id="BRYB01000564">
    <property type="protein sequence ID" value="GMI32946.1"/>
    <property type="molecule type" value="Genomic_DNA"/>
</dbReference>
<keyword evidence="5" id="KW-1185">Reference proteome</keyword>
<dbReference type="Gene3D" id="1.10.10.60">
    <property type="entry name" value="Homeodomain-like"/>
    <property type="match status" value="1"/>
</dbReference>
<evidence type="ECO:0000259" key="3">
    <source>
        <dbReference type="PROSITE" id="PS51294"/>
    </source>
</evidence>
<sequence length="410" mass="43027">MSLSLYPQSSCDSDSDGPVLSAMPIHASVPDNVAPGQGRAGRWSVSEQVAFLRGLRRYGKGQWKQIGKEIPTRSLIQIKSHAQKVLKKMDAGENVFLLLDLPVPPDGYPETYVPKTARRKSTSQGKGKTTPLHHGSTAPRKALASFDSTDPTASSSEDEDAAAALSYLHQSPLSGPEVPVGVIDMPNLTLQDNPPAVPTAWGSANPYRDLSLQQVGSGYEPKRGYSTQLPPPHPSYRPASVFAHAVPHPHPYQTASVAPVPVPAALHQQYSAPPTVSCASSVGGENENPLRVADNSGSRSGNVSPVEGKAKKEEADLLLSLLGFGEGGRSRTASAASDSSVGSGAPNEKKRQRSPLLEENGQNLRASPPATAVAAAAAVAPLKIKREGSGGECGGMDQRVDLSPPPLIPH</sequence>
<dbReference type="CDD" id="cd00167">
    <property type="entry name" value="SANT"/>
    <property type="match status" value="1"/>
</dbReference>
<name>A0ABQ6MTE3_9STRA</name>